<feature type="compositionally biased region" description="Low complexity" evidence="5">
    <location>
        <begin position="72"/>
        <end position="95"/>
    </location>
</feature>
<feature type="region of interest" description="Disordered" evidence="5">
    <location>
        <begin position="1243"/>
        <end position="1294"/>
    </location>
</feature>
<feature type="compositionally biased region" description="Acidic residues" evidence="5">
    <location>
        <begin position="1079"/>
        <end position="1100"/>
    </location>
</feature>
<dbReference type="SUPFAM" id="SSF52058">
    <property type="entry name" value="L domain-like"/>
    <property type="match status" value="1"/>
</dbReference>
<name>A0AAD2CLV0_9STRA</name>
<evidence type="ECO:0000313" key="7">
    <source>
        <dbReference type="EMBL" id="CAJ1934453.1"/>
    </source>
</evidence>
<feature type="compositionally biased region" description="Polar residues" evidence="5">
    <location>
        <begin position="1248"/>
        <end position="1270"/>
    </location>
</feature>
<feature type="compositionally biased region" description="Low complexity" evidence="5">
    <location>
        <begin position="1272"/>
        <end position="1287"/>
    </location>
</feature>
<feature type="compositionally biased region" description="Polar residues" evidence="5">
    <location>
        <begin position="1042"/>
        <end position="1066"/>
    </location>
</feature>
<dbReference type="InterPro" id="IPR032675">
    <property type="entry name" value="LRR_dom_sf"/>
</dbReference>
<dbReference type="GO" id="GO:0016020">
    <property type="term" value="C:membrane"/>
    <property type="evidence" value="ECO:0007669"/>
    <property type="project" value="UniProtKB-SubCell"/>
</dbReference>
<evidence type="ECO:0000256" key="6">
    <source>
        <dbReference type="SAM" id="Phobius"/>
    </source>
</evidence>
<organism evidence="7 8">
    <name type="scientific">Cylindrotheca closterium</name>
    <dbReference type="NCBI Taxonomy" id="2856"/>
    <lineage>
        <taxon>Eukaryota</taxon>
        <taxon>Sar</taxon>
        <taxon>Stramenopiles</taxon>
        <taxon>Ochrophyta</taxon>
        <taxon>Bacillariophyta</taxon>
        <taxon>Bacillariophyceae</taxon>
        <taxon>Bacillariophycidae</taxon>
        <taxon>Bacillariales</taxon>
        <taxon>Bacillariaceae</taxon>
        <taxon>Cylindrotheca</taxon>
    </lineage>
</organism>
<evidence type="ECO:0000256" key="3">
    <source>
        <dbReference type="ARBA" id="ARBA00022737"/>
    </source>
</evidence>
<reference evidence="7" key="1">
    <citation type="submission" date="2023-08" db="EMBL/GenBank/DDBJ databases">
        <authorList>
            <person name="Audoor S."/>
            <person name="Bilcke G."/>
        </authorList>
    </citation>
    <scope>NUCLEOTIDE SEQUENCE</scope>
</reference>
<comment type="caution">
    <text evidence="7">The sequence shown here is derived from an EMBL/GenBank/DDBJ whole genome shotgun (WGS) entry which is preliminary data.</text>
</comment>
<evidence type="ECO:0000256" key="2">
    <source>
        <dbReference type="ARBA" id="ARBA00022729"/>
    </source>
</evidence>
<feature type="compositionally biased region" description="Low complexity" evidence="5">
    <location>
        <begin position="645"/>
        <end position="656"/>
    </location>
</feature>
<feature type="compositionally biased region" description="Low complexity" evidence="5">
    <location>
        <begin position="611"/>
        <end position="621"/>
    </location>
</feature>
<accession>A0AAD2CLV0</accession>
<dbReference type="InterPro" id="IPR052592">
    <property type="entry name" value="LRR-RLK"/>
</dbReference>
<feature type="compositionally biased region" description="Basic and acidic residues" evidence="5">
    <location>
        <begin position="1011"/>
        <end position="1021"/>
    </location>
</feature>
<feature type="transmembrane region" description="Helical" evidence="6">
    <location>
        <begin position="1215"/>
        <end position="1235"/>
    </location>
</feature>
<feature type="compositionally biased region" description="Basic and acidic residues" evidence="5">
    <location>
        <begin position="222"/>
        <end position="232"/>
    </location>
</feature>
<keyword evidence="4 6" id="KW-0472">Membrane</keyword>
<feature type="compositionally biased region" description="Polar residues" evidence="5">
    <location>
        <begin position="467"/>
        <end position="480"/>
    </location>
</feature>
<feature type="region of interest" description="Disordered" evidence="5">
    <location>
        <begin position="950"/>
        <end position="1209"/>
    </location>
</feature>
<evidence type="ECO:0000256" key="5">
    <source>
        <dbReference type="SAM" id="MobiDB-lite"/>
    </source>
</evidence>
<feature type="compositionally biased region" description="Low complexity" evidence="5">
    <location>
        <begin position="430"/>
        <end position="441"/>
    </location>
</feature>
<keyword evidence="2" id="KW-0732">Signal</keyword>
<gene>
    <name evidence="7" type="ORF">CYCCA115_LOCUS3793</name>
</gene>
<keyword evidence="3" id="KW-0677">Repeat</keyword>
<feature type="compositionally biased region" description="Polar residues" evidence="5">
    <location>
        <begin position="169"/>
        <end position="189"/>
    </location>
</feature>
<sequence>MGIYDFFAANYTAAAEATSDSRITAGNGPQNFELSNESAPNGESTSDSSSDSDSTSDHNDGSHNFRRPFTDSENSNSSNSRSESESASEANISLSESEKQQSRSDSGSSSSGSGNSPKSKLMYDAWQNRGPSSSPDRSAIGAGSQASPTRSAGSSSTESALRGPLPTASYDNGENSTAAAEASLQTTDSYGWPVSASTNDDDDNNNNNNFGAEVLHPTARALTEKMLNEKSSSDSGGSRTPQRGNSERQTNDQSSSSEEKGEEESGGSTSRVQPKNTSKRRIGKEERSQGEESSASRSKSESSASDDSSVPAGPIPIETKFKTGVVTEESFSSVSSSSSDESGSQSEESSSNNSGQSKEESSQKSSSQSSSERSKESNAKSESSNPLKRMEERRQERISESEGSSASSRRNERENVDSQTSEGKGKIKNSSDASFGSSSSESRYERKSDASLLLDTKAKKEAARNDPNASKSPDSNSEESGFSPLPPLPPLPKPRIERLKGGSTSSSSGFSVSSSQTSKGSPSEKSRKRKSDRESSGSLASSSSRSKSSRSASPKPRVKKRDSKSSGTKSEVSMESFGSSSSSSSNSRTLMKSFGYVPPEAQVVSSDRDSSSSSKSASAKASRSKSRSDSPEPHIEKPEDKTTDSSKTSPASSKVSAFALGPPSSQSEKAKRKAGTDAEEEVNNFALDKKLELKSDSSSSSPDIPASDEKRRPYNDFLPSPSTDPEVRRTVDAVVRSEHDSDEFQWVPSDKNGWMPPFTHVPTTIQSIPARDAQHMERQPVLPHVRSQAKQFVVSEENYRPDPPFGYARSNENAFENMEMPPSYGNMLATGTYRPNLGHTVGNVPPVPRMDMKMRQKEYHGVPPVTEISLFPRYDDESTLGTEGFHYAPFMMGGPREFLSQQPQYAIPNTRQLNTPGPMVRMSEVLRSEGADPPEGKGPGRASSYLQFINKPTAPAPPAKFQEAKQEEKRHPSHAINADMSLRPEESENSWVPTQLKSELKSVVPFQLTPPKEDSKLEDPKALLYTQTTKPASMKSSSAASNWNPMETSQSSRNNAPSNAMATPSGSFRAEQLTNADDAMNEDEESEEEVIVEDGEDDDASSVYDEVTVASAATSDQNSRPASQMSEPESDSDSSSSSGLYHPTGILDSSSESSSESLQPPANHRPNMVPPNQRKPPIVTPYQRNQPNRTNDLENQKQPLNGRQKSKKPTACRNAIIALVCLLLIIAAFVVAYFLTREDESAPVVASVNPSTNRPTTFGPTQTPSLSPTVASLMPSLSPSRTPTTAPSRPPGDPEVEQDAYYKLIVSAYPQGGDAIQNRSSPQRSAFEWLRSVSNVQDLPDNRVLQRYALATIFYSTRGWEWSQASRWLSNEHECSWFSTSTAFDICDPNRQLTVLSLRENNLDGTVPAEVFALLPLIEEVQLHGNDLDGSIPSEVSNLSRLALFDLSSNQVFSDIPSELGGLSNLKRIALANNKIFSTIPTELGRLSLLETLDLGANQLTGTIPTALTRMTSLAGLSLYANYISGTVPRNFSSLSNLQLIYIDGNYLSGSVSNSLCQLQVREFWADCDRLTCSCCTTCCTAQGCGN</sequence>
<feature type="compositionally biased region" description="Low complexity" evidence="5">
    <location>
        <begin position="1032"/>
        <end position="1041"/>
    </location>
</feature>
<feature type="compositionally biased region" description="Low complexity" evidence="5">
    <location>
        <begin position="44"/>
        <end position="53"/>
    </location>
</feature>
<comment type="subcellular location">
    <subcellularLocation>
        <location evidence="1">Membrane</location>
    </subcellularLocation>
</comment>
<dbReference type="FunFam" id="3.80.10.10:FF:000400">
    <property type="entry name" value="Nuclear pore complex protein NUP107"/>
    <property type="match status" value="1"/>
</dbReference>
<evidence type="ECO:0000256" key="4">
    <source>
        <dbReference type="ARBA" id="ARBA00023136"/>
    </source>
</evidence>
<feature type="compositionally biased region" description="Low complexity" evidence="5">
    <location>
        <begin position="570"/>
        <end position="587"/>
    </location>
</feature>
<dbReference type="PANTHER" id="PTHR48054">
    <property type="entry name" value="RECEPTOR KINASE-LIKE PROTEIN XA21"/>
    <property type="match status" value="1"/>
</dbReference>
<feature type="compositionally biased region" description="Polar residues" evidence="5">
    <location>
        <begin position="18"/>
        <end position="43"/>
    </location>
</feature>
<feature type="compositionally biased region" description="Polar residues" evidence="5">
    <location>
        <begin position="233"/>
        <end position="244"/>
    </location>
</feature>
<dbReference type="Pfam" id="PF13855">
    <property type="entry name" value="LRR_8"/>
    <property type="match status" value="1"/>
</dbReference>
<feature type="compositionally biased region" description="Basic and acidic residues" evidence="5">
    <location>
        <begin position="388"/>
        <end position="400"/>
    </location>
</feature>
<feature type="compositionally biased region" description="Low complexity" evidence="5">
    <location>
        <begin position="291"/>
        <end position="309"/>
    </location>
</feature>
<feature type="compositionally biased region" description="Polar residues" evidence="5">
    <location>
        <begin position="144"/>
        <end position="159"/>
    </location>
</feature>
<feature type="compositionally biased region" description="Low complexity" evidence="5">
    <location>
        <begin position="501"/>
        <end position="523"/>
    </location>
</feature>
<dbReference type="Gene3D" id="3.80.10.10">
    <property type="entry name" value="Ribonuclease Inhibitor"/>
    <property type="match status" value="2"/>
</dbReference>
<dbReference type="InterPro" id="IPR001611">
    <property type="entry name" value="Leu-rich_rpt"/>
</dbReference>
<dbReference type="Proteomes" id="UP001295423">
    <property type="component" value="Unassembled WGS sequence"/>
</dbReference>
<feature type="compositionally biased region" description="Low complexity" evidence="5">
    <location>
        <begin position="536"/>
        <end position="555"/>
    </location>
</feature>
<feature type="compositionally biased region" description="Pro residues" evidence="5">
    <location>
        <begin position="484"/>
        <end position="493"/>
    </location>
</feature>
<feature type="compositionally biased region" description="Basic and acidic residues" evidence="5">
    <location>
        <begin position="626"/>
        <end position="644"/>
    </location>
</feature>
<dbReference type="PANTHER" id="PTHR48054:SF82">
    <property type="entry name" value="LRR RECEPTOR-LIKE SERINE_THREONINE-PROTEIN KINASE FLS2"/>
    <property type="match status" value="1"/>
</dbReference>
<evidence type="ECO:0000313" key="8">
    <source>
        <dbReference type="Proteomes" id="UP001295423"/>
    </source>
</evidence>
<evidence type="ECO:0000256" key="1">
    <source>
        <dbReference type="ARBA" id="ARBA00004370"/>
    </source>
</evidence>
<proteinExistence type="predicted"/>
<feature type="compositionally biased region" description="Low complexity" evidence="5">
    <location>
        <begin position="103"/>
        <end position="120"/>
    </location>
</feature>
<feature type="region of interest" description="Disordered" evidence="5">
    <location>
        <begin position="16"/>
        <end position="728"/>
    </location>
</feature>
<protein>
    <submittedName>
        <fullName evidence="7">Uncharacterized protein</fullName>
    </submittedName>
</protein>
<feature type="compositionally biased region" description="Polar residues" evidence="5">
    <location>
        <begin position="1111"/>
        <end position="1127"/>
    </location>
</feature>
<feature type="compositionally biased region" description="Low complexity" evidence="5">
    <location>
        <begin position="328"/>
        <end position="356"/>
    </location>
</feature>
<keyword evidence="6" id="KW-0812">Transmembrane</keyword>
<keyword evidence="8" id="KW-1185">Reference proteome</keyword>
<keyword evidence="6" id="KW-1133">Transmembrane helix</keyword>
<dbReference type="EMBL" id="CAKOGP040000335">
    <property type="protein sequence ID" value="CAJ1934453.1"/>
    <property type="molecule type" value="Genomic_DNA"/>
</dbReference>